<feature type="transmembrane region" description="Helical" evidence="5">
    <location>
        <begin position="76"/>
        <end position="96"/>
    </location>
</feature>
<dbReference type="Pfam" id="PF01226">
    <property type="entry name" value="Form_Nir_trans"/>
    <property type="match status" value="1"/>
</dbReference>
<evidence type="ECO:0000313" key="7">
    <source>
        <dbReference type="Proteomes" id="UP001597094"/>
    </source>
</evidence>
<evidence type="ECO:0000256" key="2">
    <source>
        <dbReference type="ARBA" id="ARBA00022692"/>
    </source>
</evidence>
<comment type="subcellular location">
    <subcellularLocation>
        <location evidence="1">Membrane</location>
        <topology evidence="1">Multi-pass membrane protein</topology>
    </subcellularLocation>
</comment>
<sequence length="228" mass="24979">MAAGLSMSLSMIVEGVLEAYLPDAEWTVLVSSFGYTMGFVIVILGKQQLFTEHTLKPILPLLQHKTLKVFWNVMRLWFVVLLANLLGTLLISLVVAHTTSFEPHVLETFAKLGHQAMKPGFGTVLLRGIFAGWLIALMVWLLPDAGTARVWIIILVTYVVAIGHFSHVIAGSMETFTIAAMDETTWGNVLLNYILPSLIGNVLGGVVLVAAINHAQIQSGKKEKSRTQ</sequence>
<dbReference type="EMBL" id="JBHTLD010000175">
    <property type="protein sequence ID" value="MFD1187791.1"/>
    <property type="molecule type" value="Genomic_DNA"/>
</dbReference>
<feature type="transmembrane region" description="Helical" evidence="5">
    <location>
        <begin position="124"/>
        <end position="143"/>
    </location>
</feature>
<evidence type="ECO:0000313" key="6">
    <source>
        <dbReference type="EMBL" id="MFD1187791.1"/>
    </source>
</evidence>
<accession>A0ABW3STF8</accession>
<proteinExistence type="predicted"/>
<evidence type="ECO:0000256" key="1">
    <source>
        <dbReference type="ARBA" id="ARBA00004141"/>
    </source>
</evidence>
<keyword evidence="7" id="KW-1185">Reference proteome</keyword>
<dbReference type="Gene3D" id="1.20.1080.10">
    <property type="entry name" value="Glycerol uptake facilitator protein"/>
    <property type="match status" value="1"/>
</dbReference>
<organism evidence="6 7">
    <name type="scientific">Pontibacter rugosus</name>
    <dbReference type="NCBI Taxonomy" id="1745966"/>
    <lineage>
        <taxon>Bacteria</taxon>
        <taxon>Pseudomonadati</taxon>
        <taxon>Bacteroidota</taxon>
        <taxon>Cytophagia</taxon>
        <taxon>Cytophagales</taxon>
        <taxon>Hymenobacteraceae</taxon>
        <taxon>Pontibacter</taxon>
    </lineage>
</organism>
<gene>
    <name evidence="6" type="ORF">ACFQ2O_16365</name>
</gene>
<dbReference type="InterPro" id="IPR023271">
    <property type="entry name" value="Aquaporin-like"/>
</dbReference>
<feature type="transmembrane region" description="Helical" evidence="5">
    <location>
        <begin position="150"/>
        <end position="170"/>
    </location>
</feature>
<feature type="transmembrane region" description="Helical" evidence="5">
    <location>
        <begin position="26"/>
        <end position="45"/>
    </location>
</feature>
<dbReference type="RefSeq" id="WP_377530113.1">
    <property type="nucleotide sequence ID" value="NZ_JBHTLD010000175.1"/>
</dbReference>
<reference evidence="7" key="1">
    <citation type="journal article" date="2019" name="Int. J. Syst. Evol. Microbiol.">
        <title>The Global Catalogue of Microorganisms (GCM) 10K type strain sequencing project: providing services to taxonomists for standard genome sequencing and annotation.</title>
        <authorList>
            <consortium name="The Broad Institute Genomics Platform"/>
            <consortium name="The Broad Institute Genome Sequencing Center for Infectious Disease"/>
            <person name="Wu L."/>
            <person name="Ma J."/>
        </authorList>
    </citation>
    <scope>NUCLEOTIDE SEQUENCE [LARGE SCALE GENOMIC DNA]</scope>
    <source>
        <strain evidence="7">JCM 31319</strain>
    </source>
</reference>
<name>A0ABW3STF8_9BACT</name>
<evidence type="ECO:0000256" key="3">
    <source>
        <dbReference type="ARBA" id="ARBA00022989"/>
    </source>
</evidence>
<keyword evidence="3 5" id="KW-1133">Transmembrane helix</keyword>
<dbReference type="InterPro" id="IPR000292">
    <property type="entry name" value="For/NO2_transpt"/>
</dbReference>
<evidence type="ECO:0000256" key="4">
    <source>
        <dbReference type="ARBA" id="ARBA00023136"/>
    </source>
</evidence>
<protein>
    <submittedName>
        <fullName evidence="6">Formate/nitrite transporter family protein</fullName>
    </submittedName>
</protein>
<keyword evidence="4 5" id="KW-0472">Membrane</keyword>
<dbReference type="Proteomes" id="UP001597094">
    <property type="component" value="Unassembled WGS sequence"/>
</dbReference>
<comment type="caution">
    <text evidence="6">The sequence shown here is derived from an EMBL/GenBank/DDBJ whole genome shotgun (WGS) entry which is preliminary data.</text>
</comment>
<feature type="transmembrane region" description="Helical" evidence="5">
    <location>
        <begin position="190"/>
        <end position="212"/>
    </location>
</feature>
<dbReference type="PANTHER" id="PTHR30520:SF2">
    <property type="entry name" value="INNER MEMBRANE PROTEIN YFDC"/>
    <property type="match status" value="1"/>
</dbReference>
<dbReference type="PANTHER" id="PTHR30520">
    <property type="entry name" value="FORMATE TRANSPORTER-RELATED"/>
    <property type="match status" value="1"/>
</dbReference>
<evidence type="ECO:0000256" key="5">
    <source>
        <dbReference type="SAM" id="Phobius"/>
    </source>
</evidence>
<keyword evidence="2 5" id="KW-0812">Transmembrane</keyword>